<dbReference type="RefSeq" id="WP_189695296.1">
    <property type="nucleotide sequence ID" value="NZ_BNCM01000022.1"/>
</dbReference>
<dbReference type="SUPFAM" id="SSF52540">
    <property type="entry name" value="P-loop containing nucleoside triphosphate hydrolases"/>
    <property type="match status" value="1"/>
</dbReference>
<evidence type="ECO:0000313" key="1">
    <source>
        <dbReference type="EMBL" id="MBL0705083.1"/>
    </source>
</evidence>
<keyword evidence="1" id="KW-0547">Nucleotide-binding</keyword>
<evidence type="ECO:0000313" key="2">
    <source>
        <dbReference type="Proteomes" id="UP000639051"/>
    </source>
</evidence>
<keyword evidence="1" id="KW-0067">ATP-binding</keyword>
<organism evidence="1 2">
    <name type="scientific">Sinomonas cellulolyticus</name>
    <dbReference type="NCBI Taxonomy" id="2801916"/>
    <lineage>
        <taxon>Bacteria</taxon>
        <taxon>Bacillati</taxon>
        <taxon>Actinomycetota</taxon>
        <taxon>Actinomycetes</taxon>
        <taxon>Micrococcales</taxon>
        <taxon>Micrococcaceae</taxon>
        <taxon>Sinomonas</taxon>
    </lineage>
</organism>
<dbReference type="GO" id="GO:0005524">
    <property type="term" value="F:ATP binding"/>
    <property type="evidence" value="ECO:0007669"/>
    <property type="project" value="UniProtKB-KW"/>
</dbReference>
<sequence>MANELGGRGLFIDLHSLCEQALGILRSRDDFDEMIQEYESLGPDADRRSDVERIVGRDYLQLAWYALEIEPGDPATEERFRWGSDQTLIPYFEVEYRNIVYSSKGMGLGEFSVHFLFWILEQYREMRDLTLLIDEPDAYLPPAASFALLARLQRICLDRNWRMVLTTHSGEVIDRAQKESALIVLSTDATGGIKATYSRDDLTAADGLLGRSAVRYELFVEDESAYYLARALIAILGYGIAQTFSLVWGGGNGYMVALQGSLPAPARPLIKHAYLFDGDQRSRVGDSPTRRWPALFLPTEADPDTLFKEAGRDTERLAIRLGVSESSLIREIESHEGKDAHDWVNDVAARFGRPVFLQAISELWVEQNPETVEAFLSGFKLALDC</sequence>
<keyword evidence="2" id="KW-1185">Reference proteome</keyword>
<comment type="caution">
    <text evidence="1">The sequence shown here is derived from an EMBL/GenBank/DDBJ whole genome shotgun (WGS) entry which is preliminary data.</text>
</comment>
<dbReference type="EMBL" id="JAERRC010000018">
    <property type="protein sequence ID" value="MBL0705083.1"/>
    <property type="molecule type" value="Genomic_DNA"/>
</dbReference>
<protein>
    <submittedName>
        <fullName evidence="1">ATP-binding protein</fullName>
    </submittedName>
</protein>
<dbReference type="InterPro" id="IPR027417">
    <property type="entry name" value="P-loop_NTPase"/>
</dbReference>
<name>A0ABS1K0T5_9MICC</name>
<accession>A0ABS1K0T5</accession>
<dbReference type="Proteomes" id="UP000639051">
    <property type="component" value="Unassembled WGS sequence"/>
</dbReference>
<proteinExistence type="predicted"/>
<reference evidence="1 2" key="1">
    <citation type="submission" date="2021-01" db="EMBL/GenBank/DDBJ databases">
        <title>Genome public.</title>
        <authorList>
            <person name="Liu C."/>
            <person name="Sun Q."/>
        </authorList>
    </citation>
    <scope>NUCLEOTIDE SEQUENCE [LARGE SCALE GENOMIC DNA]</scope>
    <source>
        <strain evidence="1 2">JC656</strain>
    </source>
</reference>
<gene>
    <name evidence="1" type="ORF">JJE72_06125</name>
</gene>